<accession>A0A6N9YSW6</accession>
<dbReference type="InterPro" id="IPR032710">
    <property type="entry name" value="NTF2-like_dom_sf"/>
</dbReference>
<evidence type="ECO:0000313" key="2">
    <source>
        <dbReference type="Proteomes" id="UP000469185"/>
    </source>
</evidence>
<comment type="caution">
    <text evidence="1">The sequence shown here is derived from an EMBL/GenBank/DDBJ whole genome shotgun (WGS) entry which is preliminary data.</text>
</comment>
<evidence type="ECO:0000313" key="1">
    <source>
        <dbReference type="EMBL" id="NED98136.1"/>
    </source>
</evidence>
<dbReference type="Proteomes" id="UP000469185">
    <property type="component" value="Unassembled WGS sequence"/>
</dbReference>
<dbReference type="RefSeq" id="WP_163820918.1">
    <property type="nucleotide sequence ID" value="NZ_JAAGOB010000016.1"/>
</dbReference>
<keyword evidence="2" id="KW-1185">Reference proteome</keyword>
<dbReference type="Pfam" id="PF07366">
    <property type="entry name" value="SnoaL"/>
    <property type="match status" value="1"/>
</dbReference>
<dbReference type="PANTHER" id="PTHR38436:SF1">
    <property type="entry name" value="ESTER CYCLASE"/>
    <property type="match status" value="1"/>
</dbReference>
<protein>
    <submittedName>
        <fullName evidence="1">Ester cyclase</fullName>
    </submittedName>
</protein>
<dbReference type="InterPro" id="IPR009959">
    <property type="entry name" value="Cyclase_SnoaL-like"/>
</dbReference>
<reference evidence="1 2" key="1">
    <citation type="submission" date="2020-02" db="EMBL/GenBank/DDBJ databases">
        <authorList>
            <person name="Li X.-J."/>
            <person name="Feng X.-M."/>
        </authorList>
    </citation>
    <scope>NUCLEOTIDE SEQUENCE [LARGE SCALE GENOMIC DNA]</scope>
    <source>
        <strain evidence="1 2">CGMCC 4.7225</strain>
    </source>
</reference>
<sequence>MSGEDLVNELVEAFNRHDRAGLATGYASDVMVSDPIYPEPLEGWDAVEKDFDDIMRALPDIHQTVRTVMEHGDILACEISVTGTHNGPLATPDGEIPATGRKVEFGGAWFARLDGDGKIVDERRYYDVAGLLAQLGLTA</sequence>
<name>A0A6N9YSW6_9ACTN</name>
<dbReference type="SUPFAM" id="SSF54427">
    <property type="entry name" value="NTF2-like"/>
    <property type="match status" value="1"/>
</dbReference>
<dbReference type="PANTHER" id="PTHR38436">
    <property type="entry name" value="POLYKETIDE CYCLASE SNOAL-LIKE DOMAIN"/>
    <property type="match status" value="1"/>
</dbReference>
<dbReference type="EMBL" id="JAAGOB010000016">
    <property type="protein sequence ID" value="NED98136.1"/>
    <property type="molecule type" value="Genomic_DNA"/>
</dbReference>
<gene>
    <name evidence="1" type="ORF">G1H11_22815</name>
</gene>
<dbReference type="Gene3D" id="3.10.450.50">
    <property type="match status" value="1"/>
</dbReference>
<organism evidence="1 2">
    <name type="scientific">Phytoactinopolyspora alkaliphila</name>
    <dbReference type="NCBI Taxonomy" id="1783498"/>
    <lineage>
        <taxon>Bacteria</taxon>
        <taxon>Bacillati</taxon>
        <taxon>Actinomycetota</taxon>
        <taxon>Actinomycetes</taxon>
        <taxon>Jiangellales</taxon>
        <taxon>Jiangellaceae</taxon>
        <taxon>Phytoactinopolyspora</taxon>
    </lineage>
</organism>
<proteinExistence type="predicted"/>
<dbReference type="GO" id="GO:0030638">
    <property type="term" value="P:polyketide metabolic process"/>
    <property type="evidence" value="ECO:0007669"/>
    <property type="project" value="InterPro"/>
</dbReference>
<dbReference type="AlphaFoldDB" id="A0A6N9YSW6"/>